<dbReference type="EMBL" id="LAZR01064398">
    <property type="protein sequence ID" value="KKK57598.1"/>
    <property type="molecule type" value="Genomic_DNA"/>
</dbReference>
<dbReference type="AlphaFoldDB" id="A0A0F8WLM6"/>
<comment type="caution">
    <text evidence="1">The sequence shown here is derived from an EMBL/GenBank/DDBJ whole genome shotgun (WGS) entry which is preliminary data.</text>
</comment>
<accession>A0A0F8WLM6</accession>
<protein>
    <submittedName>
        <fullName evidence="1">Uncharacterized protein</fullName>
    </submittedName>
</protein>
<reference evidence="1" key="1">
    <citation type="journal article" date="2015" name="Nature">
        <title>Complex archaea that bridge the gap between prokaryotes and eukaryotes.</title>
        <authorList>
            <person name="Spang A."/>
            <person name="Saw J.H."/>
            <person name="Jorgensen S.L."/>
            <person name="Zaremba-Niedzwiedzka K."/>
            <person name="Martijn J."/>
            <person name="Lind A.E."/>
            <person name="van Eijk R."/>
            <person name="Schleper C."/>
            <person name="Guy L."/>
            <person name="Ettema T.J."/>
        </authorList>
    </citation>
    <scope>NUCLEOTIDE SEQUENCE</scope>
</reference>
<gene>
    <name evidence="1" type="ORF">LCGC14_3052860</name>
</gene>
<organism evidence="1">
    <name type="scientific">marine sediment metagenome</name>
    <dbReference type="NCBI Taxonomy" id="412755"/>
    <lineage>
        <taxon>unclassified sequences</taxon>
        <taxon>metagenomes</taxon>
        <taxon>ecological metagenomes</taxon>
    </lineage>
</organism>
<evidence type="ECO:0000313" key="1">
    <source>
        <dbReference type="EMBL" id="KKK57598.1"/>
    </source>
</evidence>
<sequence length="71" mass="8133">MQRLFDPKSRDKAIDTTCSYLVMAGLLLPDEVTYYMSVLTGYDDERLARVLLESRQEYNVALAVDAIKRSN</sequence>
<name>A0A0F8WLM6_9ZZZZ</name>
<proteinExistence type="predicted"/>